<dbReference type="PROSITE" id="PS00704">
    <property type="entry name" value="PROK_CO2_ANHYDRASE_1"/>
    <property type="match status" value="1"/>
</dbReference>
<evidence type="ECO:0000256" key="1">
    <source>
        <dbReference type="ARBA" id="ARBA00006217"/>
    </source>
</evidence>
<dbReference type="GO" id="GO:0004089">
    <property type="term" value="F:carbonate dehydratase activity"/>
    <property type="evidence" value="ECO:0007669"/>
    <property type="project" value="UniProtKB-UniRule"/>
</dbReference>
<dbReference type="PANTHER" id="PTHR11002">
    <property type="entry name" value="CARBONIC ANHYDRASE"/>
    <property type="match status" value="1"/>
</dbReference>
<feature type="binding site" evidence="7">
    <location>
        <position position="98"/>
    </location>
    <ligand>
        <name>Zn(2+)</name>
        <dbReference type="ChEBI" id="CHEBI:29105"/>
    </ligand>
</feature>
<evidence type="ECO:0000256" key="3">
    <source>
        <dbReference type="ARBA" id="ARBA00022723"/>
    </source>
</evidence>
<dbReference type="KEGG" id="sbf:JCM31447_15910"/>
<keyword evidence="5 8" id="KW-0456">Lyase</keyword>
<dbReference type="InterPro" id="IPR045066">
    <property type="entry name" value="Beta_CA_cladeB"/>
</dbReference>
<dbReference type="Pfam" id="PF00484">
    <property type="entry name" value="Pro_CA"/>
    <property type="match status" value="1"/>
</dbReference>
<dbReference type="EC" id="4.2.1.1" evidence="2 8"/>
<dbReference type="RefSeq" id="WP_130608417.1">
    <property type="nucleotide sequence ID" value="NZ_AP019368.1"/>
</dbReference>
<dbReference type="PROSITE" id="PS00705">
    <property type="entry name" value="PROK_CO2_ANHYDRASE_2"/>
    <property type="match status" value="1"/>
</dbReference>
<dbReference type="Gene3D" id="3.40.1050.10">
    <property type="entry name" value="Carbonic anhydrase"/>
    <property type="match status" value="1"/>
</dbReference>
<name>A0A4P2VKL1_FLUSA</name>
<evidence type="ECO:0000313" key="9">
    <source>
        <dbReference type="EMBL" id="BBH53148.1"/>
    </source>
</evidence>
<dbReference type="SUPFAM" id="SSF53056">
    <property type="entry name" value="beta-carbonic anhydrase, cab"/>
    <property type="match status" value="1"/>
</dbReference>
<keyword evidence="10" id="KW-1185">Reference proteome</keyword>
<dbReference type="InterPro" id="IPR001765">
    <property type="entry name" value="Carbonic_anhydrase"/>
</dbReference>
<evidence type="ECO:0000256" key="5">
    <source>
        <dbReference type="ARBA" id="ARBA00023239"/>
    </source>
</evidence>
<keyword evidence="3 7" id="KW-0479">Metal-binding</keyword>
<feature type="binding site" evidence="7">
    <location>
        <position position="39"/>
    </location>
    <ligand>
        <name>Zn(2+)</name>
        <dbReference type="ChEBI" id="CHEBI:29105"/>
    </ligand>
</feature>
<keyword evidence="4 7" id="KW-0862">Zinc</keyword>
<evidence type="ECO:0000256" key="8">
    <source>
        <dbReference type="RuleBase" id="RU003956"/>
    </source>
</evidence>
<dbReference type="CDD" id="cd00884">
    <property type="entry name" value="beta_CA_cladeB"/>
    <property type="match status" value="1"/>
</dbReference>
<dbReference type="InterPro" id="IPR015892">
    <property type="entry name" value="Carbonic_anhydrase_CS"/>
</dbReference>
<dbReference type="EMBL" id="AP019368">
    <property type="protein sequence ID" value="BBH53148.1"/>
    <property type="molecule type" value="Genomic_DNA"/>
</dbReference>
<feature type="binding site" evidence="7">
    <location>
        <position position="101"/>
    </location>
    <ligand>
        <name>Zn(2+)</name>
        <dbReference type="ChEBI" id="CHEBI:29105"/>
    </ligand>
</feature>
<comment type="similarity">
    <text evidence="1 8">Belongs to the beta-class carbonic anhydrase family.</text>
</comment>
<dbReference type="Proteomes" id="UP000291236">
    <property type="component" value="Chromosome"/>
</dbReference>
<dbReference type="InterPro" id="IPR036874">
    <property type="entry name" value="Carbonic_anhydrase_sf"/>
</dbReference>
<comment type="function">
    <text evidence="8">Reversible hydration of carbon dioxide.</text>
</comment>
<evidence type="ECO:0000256" key="6">
    <source>
        <dbReference type="ARBA" id="ARBA00048348"/>
    </source>
</evidence>
<evidence type="ECO:0000256" key="4">
    <source>
        <dbReference type="ARBA" id="ARBA00022833"/>
    </source>
</evidence>
<dbReference type="GO" id="GO:0008270">
    <property type="term" value="F:zinc ion binding"/>
    <property type="evidence" value="ECO:0007669"/>
    <property type="project" value="UniProtKB-UniRule"/>
</dbReference>
<dbReference type="OrthoDB" id="9797527at2"/>
<protein>
    <recommendedName>
        <fullName evidence="2 8">Carbonic anhydrase</fullName>
        <ecNumber evidence="2 8">4.2.1.1</ecNumber>
    </recommendedName>
    <alternativeName>
        <fullName evidence="8">Carbonate dehydratase</fullName>
    </alternativeName>
</protein>
<dbReference type="SMART" id="SM00947">
    <property type="entry name" value="Pro_CA"/>
    <property type="match status" value="1"/>
</dbReference>
<reference evidence="9 10" key="1">
    <citation type="submission" date="2018-12" db="EMBL/GenBank/DDBJ databases">
        <title>Rubrispira sanarue gen. nov., sp., nov., a member of the order Silvanigrellales, isolated from a brackish lake in Hamamatsu Japan.</title>
        <authorList>
            <person name="Maejima Y."/>
            <person name="Iino T."/>
            <person name="Muraguchi Y."/>
            <person name="Fukuda K."/>
            <person name="Nojiri H."/>
            <person name="Ohkuma M."/>
            <person name="Moriuchi R."/>
            <person name="Dohra H."/>
            <person name="Kimbara K."/>
            <person name="Shintani M."/>
        </authorList>
    </citation>
    <scope>NUCLEOTIDE SEQUENCE [LARGE SCALE GENOMIC DNA]</scope>
    <source>
        <strain evidence="9 10">RF1110005</strain>
    </source>
</reference>
<evidence type="ECO:0000256" key="7">
    <source>
        <dbReference type="PIRSR" id="PIRSR601765-1"/>
    </source>
</evidence>
<dbReference type="GO" id="GO:0015976">
    <property type="term" value="P:carbon utilization"/>
    <property type="evidence" value="ECO:0007669"/>
    <property type="project" value="InterPro"/>
</dbReference>
<proteinExistence type="inferred from homology"/>
<evidence type="ECO:0000256" key="2">
    <source>
        <dbReference type="ARBA" id="ARBA00012925"/>
    </source>
</evidence>
<dbReference type="PANTHER" id="PTHR11002:SF76">
    <property type="entry name" value="CARBONIC ANHYDRASE"/>
    <property type="match status" value="1"/>
</dbReference>
<accession>A0A4P2VKL1</accession>
<comment type="cofactor">
    <cofactor evidence="7">
        <name>Zn(2+)</name>
        <dbReference type="ChEBI" id="CHEBI:29105"/>
    </cofactor>
    <text evidence="7">Binds 1 zinc ion per subunit.</text>
</comment>
<dbReference type="AlphaFoldDB" id="A0A4P2VKL1"/>
<organism evidence="9 10">
    <name type="scientific">Fluviispira sanaruensis</name>
    <dbReference type="NCBI Taxonomy" id="2493639"/>
    <lineage>
        <taxon>Bacteria</taxon>
        <taxon>Pseudomonadati</taxon>
        <taxon>Bdellovibrionota</taxon>
        <taxon>Oligoflexia</taxon>
        <taxon>Silvanigrellales</taxon>
        <taxon>Silvanigrellaceae</taxon>
        <taxon>Fluviispira</taxon>
    </lineage>
</organism>
<comment type="catalytic activity">
    <reaction evidence="6 8">
        <text>hydrogencarbonate + H(+) = CO2 + H2O</text>
        <dbReference type="Rhea" id="RHEA:10748"/>
        <dbReference type="ChEBI" id="CHEBI:15377"/>
        <dbReference type="ChEBI" id="CHEBI:15378"/>
        <dbReference type="ChEBI" id="CHEBI:16526"/>
        <dbReference type="ChEBI" id="CHEBI:17544"/>
        <dbReference type="EC" id="4.2.1.1"/>
    </reaction>
</comment>
<gene>
    <name evidence="9" type="ORF">JCM31447_15910</name>
</gene>
<sequence>MKNLMPGLRKFTENVFPDQKDLFETLSQCQKPHTLLITCSDSRIDPNLLTQTQPGELFVIRNAGNIIPPFGASGGGEEASIEFAIDGLKISNIVICGHSHCGAMAALMDKVDLDTLPSVKHWLRHAQTTKKRVLACRKNNDINLMDVIEENILTQTDNLKTHPSVSCALRQNKIRLYGWVYQFETGDVNIYDHKQKCFVKSVAVKEEVLNEPSRFEL</sequence>
<feature type="binding site" evidence="7">
    <location>
        <position position="41"/>
    </location>
    <ligand>
        <name>Zn(2+)</name>
        <dbReference type="ChEBI" id="CHEBI:29105"/>
    </ligand>
</feature>
<evidence type="ECO:0000313" key="10">
    <source>
        <dbReference type="Proteomes" id="UP000291236"/>
    </source>
</evidence>